<dbReference type="PANTHER" id="PTHR20961">
    <property type="entry name" value="GLYCOSYLTRANSFERASE"/>
    <property type="match status" value="1"/>
</dbReference>
<keyword evidence="3" id="KW-0325">Glycoprotein</keyword>
<proteinExistence type="predicted"/>
<protein>
    <submittedName>
        <fullName evidence="5">Region 2 capsular polysaccharide biosynthesis protein</fullName>
    </submittedName>
</protein>
<reference evidence="5" key="1">
    <citation type="submission" date="2019-09" db="EMBL/GenBank/DDBJ databases">
        <authorList>
            <person name="Zhou D."/>
            <person name="Xu Y."/>
        </authorList>
    </citation>
    <scope>NUCLEOTIDE SEQUENCE</scope>
    <source>
        <strain evidence="5">L21</strain>
        <plasmid evidence="5">pL21-1NR</plasmid>
    </source>
</reference>
<geneLocation type="plasmid" evidence="5">
    <name>pL21-1NR</name>
</geneLocation>
<feature type="domain" description="Glycosyltransferase 61 catalytic" evidence="4">
    <location>
        <begin position="133"/>
        <end position="304"/>
    </location>
</feature>
<evidence type="ECO:0000256" key="1">
    <source>
        <dbReference type="ARBA" id="ARBA00022676"/>
    </source>
</evidence>
<evidence type="ECO:0000256" key="2">
    <source>
        <dbReference type="ARBA" id="ARBA00022679"/>
    </source>
</evidence>
<evidence type="ECO:0000256" key="3">
    <source>
        <dbReference type="ARBA" id="ARBA00023180"/>
    </source>
</evidence>
<dbReference type="GO" id="GO:0016757">
    <property type="term" value="F:glycosyltransferase activity"/>
    <property type="evidence" value="ECO:0007669"/>
    <property type="project" value="UniProtKB-KW"/>
</dbReference>
<evidence type="ECO:0000313" key="5">
    <source>
        <dbReference type="EMBL" id="QMV81663.1"/>
    </source>
</evidence>
<keyword evidence="2" id="KW-0808">Transferase</keyword>
<dbReference type="Pfam" id="PF04577">
    <property type="entry name" value="Glyco_transf_61"/>
    <property type="match status" value="1"/>
</dbReference>
<name>A0A7G5F5Y8_9ENTR</name>
<dbReference type="InterPro" id="IPR049625">
    <property type="entry name" value="Glyco_transf_61_cat"/>
</dbReference>
<dbReference type="EMBL" id="MN423365">
    <property type="protein sequence ID" value="QMV81663.1"/>
    <property type="molecule type" value="Genomic_DNA"/>
</dbReference>
<evidence type="ECO:0000259" key="4">
    <source>
        <dbReference type="Pfam" id="PF04577"/>
    </source>
</evidence>
<organism evidence="5">
    <name type="scientific">Leclercia adecarboxylata</name>
    <dbReference type="NCBI Taxonomy" id="83655"/>
    <lineage>
        <taxon>Bacteria</taxon>
        <taxon>Pseudomonadati</taxon>
        <taxon>Pseudomonadota</taxon>
        <taxon>Gammaproteobacteria</taxon>
        <taxon>Enterobacterales</taxon>
        <taxon>Enterobacteriaceae</taxon>
        <taxon>Leclercia</taxon>
    </lineage>
</organism>
<dbReference type="RefSeq" id="WP_191249277.1">
    <property type="nucleotide sequence ID" value="NZ_MN423365.1"/>
</dbReference>
<dbReference type="InterPro" id="IPR007657">
    <property type="entry name" value="Glycosyltransferase_61"/>
</dbReference>
<accession>A0A7G5F5Y8</accession>
<sequence>MVNNVDSQSGIEVILAKDIGCNVITIHNDGFKNKKPNIFNENIIPEKIRRAMSTGWDSTDILGRDIRIIELHDVIVGEQGLVLDSNFRVIKETITQHSAVEIEGFIKKAKSLTDIEYIQGKFLNLRKRGEQNYGHWLIECLPKISFLTYLDEDFGVLVPDVSSQMNLVIDTSLRLSGASSDLMIMKMGKNDIKRFQTLVIIDGLTNHGTYMAPQAVQFNNRLRDSVQGAGLQKVLLLRDSPHRGISNVDHLTSVLKDFGFTAITPGKLNFDEQISALKDADSVIGVMGAEMTNIVYANEGAKILNIAPASMPDTFFHFISVHKTHLYNEFRCETESQDQNRNSSMHVDIDNICEIVRNLSF</sequence>
<dbReference type="AlphaFoldDB" id="A0A7G5F5Y8"/>
<keyword evidence="1" id="KW-0328">Glycosyltransferase</keyword>
<keyword evidence="5" id="KW-0614">Plasmid</keyword>